<dbReference type="AlphaFoldDB" id="A0A4Q0RSB4"/>
<feature type="chain" id="PRO_5020426170" evidence="1">
    <location>
        <begin position="32"/>
        <end position="266"/>
    </location>
</feature>
<dbReference type="SMART" id="SM00318">
    <property type="entry name" value="SNc"/>
    <property type="match status" value="1"/>
</dbReference>
<comment type="caution">
    <text evidence="3">The sequence shown here is derived from an EMBL/GenBank/DDBJ whole genome shotgun (WGS) entry which is preliminary data.</text>
</comment>
<dbReference type="InterPro" id="IPR016071">
    <property type="entry name" value="Staphylococal_nuclease_OB-fold"/>
</dbReference>
<organism evidence="3 4">
    <name type="scientific">Bradyrhizobium zhanjiangense</name>
    <dbReference type="NCBI Taxonomy" id="1325107"/>
    <lineage>
        <taxon>Bacteria</taxon>
        <taxon>Pseudomonadati</taxon>
        <taxon>Pseudomonadota</taxon>
        <taxon>Alphaproteobacteria</taxon>
        <taxon>Hyphomicrobiales</taxon>
        <taxon>Nitrobacteraceae</taxon>
        <taxon>Bradyrhizobium</taxon>
    </lineage>
</organism>
<evidence type="ECO:0000256" key="1">
    <source>
        <dbReference type="SAM" id="SignalP"/>
    </source>
</evidence>
<proteinExistence type="predicted"/>
<gene>
    <name evidence="3" type="ORF">XH94_37650</name>
</gene>
<name>A0A4Q0RSB4_9BRAD</name>
<protein>
    <submittedName>
        <fullName evidence="3">Nuclease</fullName>
    </submittedName>
</protein>
<evidence type="ECO:0000313" key="3">
    <source>
        <dbReference type="EMBL" id="RXH22078.1"/>
    </source>
</evidence>
<dbReference type="EMBL" id="LBJM01000206">
    <property type="protein sequence ID" value="RXH22078.1"/>
    <property type="molecule type" value="Genomic_DNA"/>
</dbReference>
<evidence type="ECO:0000313" key="4">
    <source>
        <dbReference type="Proteomes" id="UP000290565"/>
    </source>
</evidence>
<dbReference type="Gene3D" id="2.40.50.90">
    <property type="match status" value="1"/>
</dbReference>
<dbReference type="SUPFAM" id="SSF50199">
    <property type="entry name" value="Staphylococcal nuclease"/>
    <property type="match status" value="1"/>
</dbReference>
<dbReference type="Proteomes" id="UP000290565">
    <property type="component" value="Unassembled WGS sequence"/>
</dbReference>
<reference evidence="3 4" key="1">
    <citation type="submission" date="2015-04" db="EMBL/GenBank/DDBJ databases">
        <title>Comparative genomics of rhizobia nodulating Arachis hypogaea in China.</title>
        <authorList>
            <person name="Li Y."/>
        </authorList>
    </citation>
    <scope>NUCLEOTIDE SEQUENCE [LARGE SCALE GENOMIC DNA]</scope>
    <source>
        <strain evidence="3 4">CCBAU 51787</strain>
    </source>
</reference>
<sequence length="266" mass="28405">MERNTTSPGHVAQRLHLIVACLLFAGHAASASPCQFESQGEGRVAAIVDARSIRLDDGREIRLTGIEPTATTKLALTSLLAGRDVALRSSDDTPDRYGRQNALVFVGESDASVQATLLAQGDAIVSAEIADRDCAAALMASEAEARRQKKGSWADPSAIKNAESPDDILAGIGRFMVVEGKVLSVRQAGAMTYLNFGRNWTRGFAATISKRTLPAFESAGIALKSLENRRIRVRGWVEGNTGPRIDIRLVGQVELLGANEPTGVRP</sequence>
<dbReference type="InterPro" id="IPR035437">
    <property type="entry name" value="SNase_OB-fold_sf"/>
</dbReference>
<feature type="domain" description="TNase-like" evidence="2">
    <location>
        <begin position="38"/>
        <end position="155"/>
    </location>
</feature>
<accession>A0A4Q0RSB4</accession>
<evidence type="ECO:0000259" key="2">
    <source>
        <dbReference type="SMART" id="SM00318"/>
    </source>
</evidence>
<dbReference type="Pfam" id="PF00565">
    <property type="entry name" value="SNase"/>
    <property type="match status" value="1"/>
</dbReference>
<keyword evidence="1" id="KW-0732">Signal</keyword>
<feature type="signal peptide" evidence="1">
    <location>
        <begin position="1"/>
        <end position="31"/>
    </location>
</feature>